<dbReference type="PANTHER" id="PTHR45944">
    <property type="entry name" value="SCHNURRI, ISOFORM F"/>
    <property type="match status" value="1"/>
</dbReference>
<evidence type="ECO:0000256" key="1">
    <source>
        <dbReference type="ARBA" id="ARBA00004123"/>
    </source>
</evidence>
<protein>
    <submittedName>
        <fullName evidence="10">Uncharacterized protein</fullName>
    </submittedName>
</protein>
<keyword evidence="6" id="KW-0805">Transcription regulation</keyword>
<dbReference type="Gene3D" id="3.30.160.60">
    <property type="entry name" value="Classic Zinc Finger"/>
    <property type="match status" value="1"/>
</dbReference>
<feature type="non-terminal residue" evidence="10">
    <location>
        <position position="1"/>
    </location>
</feature>
<feature type="region of interest" description="Disordered" evidence="9">
    <location>
        <begin position="46"/>
        <end position="89"/>
    </location>
</feature>
<dbReference type="GO" id="GO:0000978">
    <property type="term" value="F:RNA polymerase II cis-regulatory region sequence-specific DNA binding"/>
    <property type="evidence" value="ECO:0007669"/>
    <property type="project" value="TreeGrafter"/>
</dbReference>
<evidence type="ECO:0000256" key="6">
    <source>
        <dbReference type="ARBA" id="ARBA00023015"/>
    </source>
</evidence>
<keyword evidence="5" id="KW-0862">Zinc</keyword>
<evidence type="ECO:0000256" key="8">
    <source>
        <dbReference type="ARBA" id="ARBA00023242"/>
    </source>
</evidence>
<keyword evidence="3" id="KW-0677">Repeat</keyword>
<keyword evidence="2" id="KW-0479">Metal-binding</keyword>
<accession>A0A0C2BR97</accession>
<dbReference type="GO" id="GO:0000981">
    <property type="term" value="F:DNA-binding transcription factor activity, RNA polymerase II-specific"/>
    <property type="evidence" value="ECO:0007669"/>
    <property type="project" value="TreeGrafter"/>
</dbReference>
<dbReference type="FunFam" id="3.30.160.60:FF:000594">
    <property type="entry name" value="Transcription factor HIVEP2"/>
    <property type="match status" value="1"/>
</dbReference>
<dbReference type="GO" id="GO:0005634">
    <property type="term" value="C:nucleus"/>
    <property type="evidence" value="ECO:0007669"/>
    <property type="project" value="UniProtKB-SubCell"/>
</dbReference>
<dbReference type="AlphaFoldDB" id="A0A0C2BR97"/>
<evidence type="ECO:0000256" key="9">
    <source>
        <dbReference type="SAM" id="MobiDB-lite"/>
    </source>
</evidence>
<evidence type="ECO:0000256" key="7">
    <source>
        <dbReference type="ARBA" id="ARBA00023163"/>
    </source>
</evidence>
<reference evidence="10 11" key="1">
    <citation type="submission" date="2013-12" db="EMBL/GenBank/DDBJ databases">
        <title>Draft genome of the parsitic nematode Ancylostoma duodenale.</title>
        <authorList>
            <person name="Mitreva M."/>
        </authorList>
    </citation>
    <scope>NUCLEOTIDE SEQUENCE [LARGE SCALE GENOMIC DNA]</scope>
    <source>
        <strain evidence="10 11">Zhejiang</strain>
    </source>
</reference>
<dbReference type="EMBL" id="KN769610">
    <property type="protein sequence ID" value="KIH46308.1"/>
    <property type="molecule type" value="Genomic_DNA"/>
</dbReference>
<comment type="subcellular location">
    <subcellularLocation>
        <location evidence="1">Nucleus</location>
    </subcellularLocation>
</comment>
<keyword evidence="7" id="KW-0804">Transcription</keyword>
<dbReference type="Proteomes" id="UP000054047">
    <property type="component" value="Unassembled WGS sequence"/>
</dbReference>
<dbReference type="InterPro" id="IPR051969">
    <property type="entry name" value="Zinc-finger_DNA-bd_regulators"/>
</dbReference>
<sequence>LHDIERADAYICDCVACQTLDSCLDSFFSGKFRVRFCKFQANDVDSSATVGTADSAATEPMKEEADAQAAAKYKQTSEPTKLAKSTKKQDPVIGGYRTDEVYVYVRGRGRGRYVCDRCGIRCKKPSMLNKHIKFVSPLFVQSK</sequence>
<keyword evidence="4" id="KW-0863">Zinc-finger</keyword>
<dbReference type="OrthoDB" id="10042249at2759"/>
<keyword evidence="11" id="KW-1185">Reference proteome</keyword>
<organism evidence="10 11">
    <name type="scientific">Ancylostoma duodenale</name>
    <dbReference type="NCBI Taxonomy" id="51022"/>
    <lineage>
        <taxon>Eukaryota</taxon>
        <taxon>Metazoa</taxon>
        <taxon>Ecdysozoa</taxon>
        <taxon>Nematoda</taxon>
        <taxon>Chromadorea</taxon>
        <taxon>Rhabditida</taxon>
        <taxon>Rhabditina</taxon>
        <taxon>Rhabditomorpha</taxon>
        <taxon>Strongyloidea</taxon>
        <taxon>Ancylostomatidae</taxon>
        <taxon>Ancylostomatinae</taxon>
        <taxon>Ancylostoma</taxon>
    </lineage>
</organism>
<evidence type="ECO:0000256" key="4">
    <source>
        <dbReference type="ARBA" id="ARBA00022771"/>
    </source>
</evidence>
<evidence type="ECO:0000256" key="3">
    <source>
        <dbReference type="ARBA" id="ARBA00022737"/>
    </source>
</evidence>
<dbReference type="GO" id="GO:0008270">
    <property type="term" value="F:zinc ion binding"/>
    <property type="evidence" value="ECO:0007669"/>
    <property type="project" value="UniProtKB-KW"/>
</dbReference>
<proteinExistence type="predicted"/>
<evidence type="ECO:0000313" key="10">
    <source>
        <dbReference type="EMBL" id="KIH46308.1"/>
    </source>
</evidence>
<evidence type="ECO:0000313" key="11">
    <source>
        <dbReference type="Proteomes" id="UP000054047"/>
    </source>
</evidence>
<evidence type="ECO:0000256" key="5">
    <source>
        <dbReference type="ARBA" id="ARBA00022833"/>
    </source>
</evidence>
<evidence type="ECO:0000256" key="2">
    <source>
        <dbReference type="ARBA" id="ARBA00022723"/>
    </source>
</evidence>
<keyword evidence="8" id="KW-0539">Nucleus</keyword>
<name>A0A0C2BR97_9BILA</name>
<gene>
    <name evidence="10" type="ORF">ANCDUO_23641</name>
</gene>
<dbReference type="PANTHER" id="PTHR45944:SF2">
    <property type="entry name" value="SCHNURRI, ISOFORM F"/>
    <property type="match status" value="1"/>
</dbReference>